<comment type="caution">
    <text evidence="1">The sequence shown here is derived from an EMBL/GenBank/DDBJ whole genome shotgun (WGS) entry which is preliminary data.</text>
</comment>
<evidence type="ECO:0000313" key="1">
    <source>
        <dbReference type="EMBL" id="TMS37472.1"/>
    </source>
</evidence>
<dbReference type="InterPro" id="IPR015943">
    <property type="entry name" value="WD40/YVTN_repeat-like_dom_sf"/>
</dbReference>
<dbReference type="EMBL" id="AZBU02000001">
    <property type="protein sequence ID" value="TMS37472.1"/>
    <property type="molecule type" value="Genomic_DNA"/>
</dbReference>
<reference evidence="1 2" key="1">
    <citation type="journal article" date="2015" name="Genome Biol.">
        <title>Comparative genomics of Steinernema reveals deeply conserved gene regulatory networks.</title>
        <authorList>
            <person name="Dillman A.R."/>
            <person name="Macchietto M."/>
            <person name="Porter C.F."/>
            <person name="Rogers A."/>
            <person name="Williams B."/>
            <person name="Antoshechkin I."/>
            <person name="Lee M.M."/>
            <person name="Goodwin Z."/>
            <person name="Lu X."/>
            <person name="Lewis E.E."/>
            <person name="Goodrich-Blair H."/>
            <person name="Stock S.P."/>
            <person name="Adams B.J."/>
            <person name="Sternberg P.W."/>
            <person name="Mortazavi A."/>
        </authorList>
    </citation>
    <scope>NUCLEOTIDE SEQUENCE [LARGE SCALE GENOMIC DNA]</scope>
    <source>
        <strain evidence="1 2">ALL</strain>
    </source>
</reference>
<name>A0A4U8UVP1_STECR</name>
<keyword evidence="2" id="KW-1185">Reference proteome</keyword>
<sequence>MRLNSFHNPLLYEELDSILLAFEEARVSVITMHAPTWTMKTLHLHTIEEEFLRTGHPTDVYTPLVAVDTENRCSVILGYDQYVAVMPHVGSDHSPFTFELKEVDLRIENIIDVCFLHDFDQPTMLILFEPPLWAGLRSVKIPLASLEYL</sequence>
<dbReference type="OrthoDB" id="6109at2759"/>
<accession>A0A4U8UVP1</accession>
<dbReference type="InterPro" id="IPR050358">
    <property type="entry name" value="RSE1/DDB1/CFT1"/>
</dbReference>
<dbReference type="AlphaFoldDB" id="A0A4U8UVP1"/>
<dbReference type="PANTHER" id="PTHR10644">
    <property type="entry name" value="DNA REPAIR/RNA PROCESSING CPSF FAMILY"/>
    <property type="match status" value="1"/>
</dbReference>
<reference evidence="1 2" key="2">
    <citation type="journal article" date="2019" name="G3 (Bethesda)">
        <title>Hybrid Assembly of the Genome of the Entomopathogenic Nematode Steinernema carpocapsae Identifies the X-Chromosome.</title>
        <authorList>
            <person name="Serra L."/>
            <person name="Macchietto M."/>
            <person name="Macias-Munoz A."/>
            <person name="McGill C.J."/>
            <person name="Rodriguez I.M."/>
            <person name="Rodriguez B."/>
            <person name="Murad R."/>
            <person name="Mortazavi A."/>
        </authorList>
    </citation>
    <scope>NUCLEOTIDE SEQUENCE [LARGE SCALE GENOMIC DNA]</scope>
    <source>
        <strain evidence="1 2">ALL</strain>
    </source>
</reference>
<evidence type="ECO:0000313" key="2">
    <source>
        <dbReference type="Proteomes" id="UP000298663"/>
    </source>
</evidence>
<dbReference type="Gene3D" id="2.130.10.10">
    <property type="entry name" value="YVTN repeat-like/Quinoprotein amine dehydrogenase"/>
    <property type="match status" value="1"/>
</dbReference>
<organism evidence="1 2">
    <name type="scientific">Steinernema carpocapsae</name>
    <name type="common">Entomopathogenic nematode</name>
    <dbReference type="NCBI Taxonomy" id="34508"/>
    <lineage>
        <taxon>Eukaryota</taxon>
        <taxon>Metazoa</taxon>
        <taxon>Ecdysozoa</taxon>
        <taxon>Nematoda</taxon>
        <taxon>Chromadorea</taxon>
        <taxon>Rhabditida</taxon>
        <taxon>Tylenchina</taxon>
        <taxon>Panagrolaimomorpha</taxon>
        <taxon>Strongyloidoidea</taxon>
        <taxon>Steinernematidae</taxon>
        <taxon>Steinernema</taxon>
    </lineage>
</organism>
<proteinExistence type="predicted"/>
<gene>
    <name evidence="1" type="ORF">L596_004395</name>
</gene>
<protein>
    <submittedName>
        <fullName evidence="1">Uncharacterized protein</fullName>
    </submittedName>
</protein>
<dbReference type="Proteomes" id="UP000298663">
    <property type="component" value="Unassembled WGS sequence"/>
</dbReference>